<feature type="region of interest" description="Disordered" evidence="5">
    <location>
        <begin position="1"/>
        <end position="25"/>
    </location>
</feature>
<evidence type="ECO:0000259" key="6">
    <source>
        <dbReference type="PROSITE" id="PS51635"/>
    </source>
</evidence>
<dbReference type="OrthoDB" id="7055653at2"/>
<feature type="short sequence motif" description="GXSXG" evidence="4">
    <location>
        <begin position="184"/>
        <end position="188"/>
    </location>
</feature>
<dbReference type="Pfam" id="PF11815">
    <property type="entry name" value="DUF3336"/>
    <property type="match status" value="1"/>
</dbReference>
<evidence type="ECO:0000256" key="4">
    <source>
        <dbReference type="PROSITE-ProRule" id="PRU01161"/>
    </source>
</evidence>
<dbReference type="GO" id="GO:0016042">
    <property type="term" value="P:lipid catabolic process"/>
    <property type="evidence" value="ECO:0007669"/>
    <property type="project" value="UniProtKB-UniRule"/>
</dbReference>
<evidence type="ECO:0000256" key="5">
    <source>
        <dbReference type="SAM" id="MobiDB-lite"/>
    </source>
</evidence>
<proteinExistence type="predicted"/>
<evidence type="ECO:0000256" key="3">
    <source>
        <dbReference type="ARBA" id="ARBA00023098"/>
    </source>
</evidence>
<keyword evidence="8" id="KW-1185">Reference proteome</keyword>
<dbReference type="InterPro" id="IPR050301">
    <property type="entry name" value="NTE"/>
</dbReference>
<protein>
    <submittedName>
        <fullName evidence="7">DUF3336 domain-containing protein</fullName>
    </submittedName>
</protein>
<dbReference type="PROSITE" id="PS51635">
    <property type="entry name" value="PNPLA"/>
    <property type="match status" value="1"/>
</dbReference>
<dbReference type="CDD" id="cd07206">
    <property type="entry name" value="Pat_TGL3-4-5_SDP1"/>
    <property type="match status" value="1"/>
</dbReference>
<dbReference type="InterPro" id="IPR021771">
    <property type="entry name" value="Triacylglycerol_lipase_N"/>
</dbReference>
<evidence type="ECO:0000313" key="7">
    <source>
        <dbReference type="EMBL" id="PLW70922.1"/>
    </source>
</evidence>
<feature type="active site" description="Proton acceptor" evidence="4">
    <location>
        <position position="327"/>
    </location>
</feature>
<accession>A0A2N5X8V6</accession>
<dbReference type="PANTHER" id="PTHR14226:SF10">
    <property type="entry name" value="TRIACYLGLYCEROL LIPASE 4-RELATED"/>
    <property type="match status" value="1"/>
</dbReference>
<dbReference type="Pfam" id="PF01734">
    <property type="entry name" value="Patatin"/>
    <property type="match status" value="1"/>
</dbReference>
<keyword evidence="1 4" id="KW-0378">Hydrolase</keyword>
<sequence length="533" mass="59226">MANSRFSLMSRAQKKMDRDMQQASSYEQWHELAQNHDRQTGAELWRKKPESGLYDSANISLRLQRLRKLRKKGDDNALLFALNEGIHGNMEGMGKSALYQKAKCGTKLLIEEYIDEICESLTHLAPRRLQSVPWADRIEFFQRASHCYGRSALMLSGGGTLGYFHFGVLKALIEQELCPVVISGASAGAFVAAVVGTRTDSEYLALFEDNYLARELTSNNADIKIGIGMAKKIDMRGIKREMARHIPDMTFLEAYEKTGRSINITISPAEPRQTSRLLNHIASPNVTIRSAVLASSAVPGIFPPVQLEARDVEGKIKPYLPSRRWIDGSVSQDLPAKRLARMYGVNHFVVSQVLPGLGREDSLKPGMRKIVSDASIAATKQVVRGCLDFVQHRARVGPRLATAIEAVNALIDQQFKADVNIVPGFGDTRLADILRTLDEDEMVKLMAAGERATWPRLPIIDTTTRIGRTLDGILHEFEVDEAHWLRTAPQTEAAMKADAAVRKTRRGKPAAKTRRSKRAAAVIDMKAASRTRA</sequence>
<dbReference type="Gene3D" id="3.40.1090.10">
    <property type="entry name" value="Cytosolic phospholipase A2 catalytic domain"/>
    <property type="match status" value="2"/>
</dbReference>
<evidence type="ECO:0000256" key="2">
    <source>
        <dbReference type="ARBA" id="ARBA00022963"/>
    </source>
</evidence>
<dbReference type="GO" id="GO:0004806">
    <property type="term" value="F:triacylglycerol lipase activity"/>
    <property type="evidence" value="ECO:0007669"/>
    <property type="project" value="InterPro"/>
</dbReference>
<evidence type="ECO:0000256" key="1">
    <source>
        <dbReference type="ARBA" id="ARBA00022801"/>
    </source>
</evidence>
<gene>
    <name evidence="7" type="ORF">C0039_02005</name>
</gene>
<dbReference type="AlphaFoldDB" id="A0A2N5X8V6"/>
<dbReference type="InterPro" id="IPR016035">
    <property type="entry name" value="Acyl_Trfase/lysoPLipase"/>
</dbReference>
<feature type="active site" description="Nucleophile" evidence="4">
    <location>
        <position position="186"/>
    </location>
</feature>
<dbReference type="EMBL" id="PKUS01000001">
    <property type="protein sequence ID" value="PLW70922.1"/>
    <property type="molecule type" value="Genomic_DNA"/>
</dbReference>
<keyword evidence="3 4" id="KW-0443">Lipid metabolism</keyword>
<comment type="caution">
    <text evidence="4">Lacks conserved residue(s) required for the propagation of feature annotation.</text>
</comment>
<feature type="domain" description="PNPLA" evidence="6">
    <location>
        <begin position="153"/>
        <end position="340"/>
    </location>
</feature>
<organism evidence="7 8">
    <name type="scientific">Pseudohalioglobus lutimaris</name>
    <dbReference type="NCBI Taxonomy" id="1737061"/>
    <lineage>
        <taxon>Bacteria</taxon>
        <taxon>Pseudomonadati</taxon>
        <taxon>Pseudomonadota</taxon>
        <taxon>Gammaproteobacteria</taxon>
        <taxon>Cellvibrionales</taxon>
        <taxon>Halieaceae</taxon>
        <taxon>Pseudohalioglobus</taxon>
    </lineage>
</organism>
<name>A0A2N5X8V6_9GAMM</name>
<reference evidence="7 8" key="1">
    <citation type="submission" date="2018-01" db="EMBL/GenBank/DDBJ databases">
        <title>The draft genome sequence of Halioglobus lutimaris HF004.</title>
        <authorList>
            <person name="Du Z.-J."/>
            <person name="Shi M.-J."/>
        </authorList>
    </citation>
    <scope>NUCLEOTIDE SEQUENCE [LARGE SCALE GENOMIC DNA]</scope>
    <source>
        <strain evidence="7 8">HF004</strain>
    </source>
</reference>
<dbReference type="InterPro" id="IPR002641">
    <property type="entry name" value="PNPLA_dom"/>
</dbReference>
<keyword evidence="2 4" id="KW-0442">Lipid degradation</keyword>
<dbReference type="Proteomes" id="UP000235005">
    <property type="component" value="Unassembled WGS sequence"/>
</dbReference>
<dbReference type="SUPFAM" id="SSF52151">
    <property type="entry name" value="FabD/lysophospholipase-like"/>
    <property type="match status" value="1"/>
</dbReference>
<comment type="caution">
    <text evidence="7">The sequence shown here is derived from an EMBL/GenBank/DDBJ whole genome shotgun (WGS) entry which is preliminary data.</text>
</comment>
<dbReference type="PANTHER" id="PTHR14226">
    <property type="entry name" value="NEUROPATHY TARGET ESTERASE/SWISS CHEESE D.MELANOGASTER"/>
    <property type="match status" value="1"/>
</dbReference>
<evidence type="ECO:0000313" key="8">
    <source>
        <dbReference type="Proteomes" id="UP000235005"/>
    </source>
</evidence>
<feature type="short sequence motif" description="GXGXXG" evidence="4">
    <location>
        <begin position="157"/>
        <end position="162"/>
    </location>
</feature>